<dbReference type="SUPFAM" id="SSF52833">
    <property type="entry name" value="Thioredoxin-like"/>
    <property type="match status" value="1"/>
</dbReference>
<evidence type="ECO:0000259" key="3">
    <source>
        <dbReference type="PROSITE" id="PS51352"/>
    </source>
</evidence>
<accession>A0A921H3I8</accession>
<dbReference type="Gene3D" id="3.40.30.10">
    <property type="entry name" value="Glutaredoxin"/>
    <property type="match status" value="1"/>
</dbReference>
<dbReference type="Proteomes" id="UP000742098">
    <property type="component" value="Unassembled WGS sequence"/>
</dbReference>
<keyword evidence="1" id="KW-0676">Redox-active center</keyword>
<sequence>MKKIILLLFVSLFALSLMAQTNFRDITYKEALVAAEAEKKLVFIDFYTSWCGPCKMMMKNIFPLKEVGDYLNAKFVCIKIDAEKGEGPELAKRYQVKSYPTFVAINPAEEIMMTKVGGSGSGSGFIGSIDRLIDPDKTPERMKQRYESGERTADLISAYAGLKMEEVYKNRQPDMTKKNEAFKMVQDYFNGLKDKERLAEENLFIYVSYTESSADAIARYMIANRDKFAPTVKDDISDRIKELYKMDVSNYLTARIPFNQQQYDHCKKGIMDLGLNKDDYYTTAFRFIESYGRGNMDAFMTLCEKEYDKLNDDYKSSLMYRFADVFANADEAVKKRAAKFVRHSFLDMDATMIIFVAQQLMRLEGKGH</sequence>
<proteinExistence type="predicted"/>
<protein>
    <submittedName>
        <fullName evidence="4">Thioredoxin family protein</fullName>
    </submittedName>
</protein>
<feature type="signal peptide" evidence="2">
    <location>
        <begin position="1"/>
        <end position="19"/>
    </location>
</feature>
<evidence type="ECO:0000256" key="1">
    <source>
        <dbReference type="ARBA" id="ARBA00023284"/>
    </source>
</evidence>
<evidence type="ECO:0000313" key="4">
    <source>
        <dbReference type="EMBL" id="HJF69886.1"/>
    </source>
</evidence>
<dbReference type="GO" id="GO:0045454">
    <property type="term" value="P:cell redox homeostasis"/>
    <property type="evidence" value="ECO:0007669"/>
    <property type="project" value="TreeGrafter"/>
</dbReference>
<gene>
    <name evidence="4" type="ORF">K8V05_03935</name>
</gene>
<dbReference type="PROSITE" id="PS00194">
    <property type="entry name" value="THIOREDOXIN_1"/>
    <property type="match status" value="1"/>
</dbReference>
<dbReference type="CDD" id="cd02947">
    <property type="entry name" value="TRX_family"/>
    <property type="match status" value="1"/>
</dbReference>
<dbReference type="InterPro" id="IPR013766">
    <property type="entry name" value="Thioredoxin_domain"/>
</dbReference>
<dbReference type="AlphaFoldDB" id="A0A921H3I8"/>
<keyword evidence="2" id="KW-0732">Signal</keyword>
<feature type="chain" id="PRO_5036722173" evidence="2">
    <location>
        <begin position="20"/>
        <end position="368"/>
    </location>
</feature>
<reference evidence="4" key="1">
    <citation type="journal article" date="2021" name="PeerJ">
        <title>Extensive microbial diversity within the chicken gut microbiome revealed by metagenomics and culture.</title>
        <authorList>
            <person name="Gilroy R."/>
            <person name="Ravi A."/>
            <person name="Getino M."/>
            <person name="Pursley I."/>
            <person name="Horton D.L."/>
            <person name="Alikhan N.F."/>
            <person name="Baker D."/>
            <person name="Gharbi K."/>
            <person name="Hall N."/>
            <person name="Watson M."/>
            <person name="Adriaenssens E.M."/>
            <person name="Foster-Nyarko E."/>
            <person name="Jarju S."/>
            <person name="Secka A."/>
            <person name="Antonio M."/>
            <person name="Oren A."/>
            <person name="Chaudhuri R.R."/>
            <person name="La Ragione R."/>
            <person name="Hildebrand F."/>
            <person name="Pallen M.J."/>
        </authorList>
    </citation>
    <scope>NUCLEOTIDE SEQUENCE</scope>
    <source>
        <strain evidence="4">6966</strain>
    </source>
</reference>
<dbReference type="PANTHER" id="PTHR43601">
    <property type="entry name" value="THIOREDOXIN, MITOCHONDRIAL"/>
    <property type="match status" value="1"/>
</dbReference>
<evidence type="ECO:0000313" key="5">
    <source>
        <dbReference type="Proteomes" id="UP000742098"/>
    </source>
</evidence>
<dbReference type="InterPro" id="IPR036249">
    <property type="entry name" value="Thioredoxin-like_sf"/>
</dbReference>
<comment type="caution">
    <text evidence="4">The sequence shown here is derived from an EMBL/GenBank/DDBJ whole genome shotgun (WGS) entry which is preliminary data.</text>
</comment>
<dbReference type="Pfam" id="PF00085">
    <property type="entry name" value="Thioredoxin"/>
    <property type="match status" value="1"/>
</dbReference>
<feature type="domain" description="Thioredoxin" evidence="3">
    <location>
        <begin position="6"/>
        <end position="164"/>
    </location>
</feature>
<reference evidence="4" key="2">
    <citation type="submission" date="2021-09" db="EMBL/GenBank/DDBJ databases">
        <authorList>
            <person name="Gilroy R."/>
        </authorList>
    </citation>
    <scope>NUCLEOTIDE SEQUENCE</scope>
    <source>
        <strain evidence="4">6966</strain>
    </source>
</reference>
<organism evidence="4 5">
    <name type="scientific">Butyricimonas virosa</name>
    <dbReference type="NCBI Taxonomy" id="544645"/>
    <lineage>
        <taxon>Bacteria</taxon>
        <taxon>Pseudomonadati</taxon>
        <taxon>Bacteroidota</taxon>
        <taxon>Bacteroidia</taxon>
        <taxon>Bacteroidales</taxon>
        <taxon>Odoribacteraceae</taxon>
        <taxon>Butyricimonas</taxon>
    </lineage>
</organism>
<dbReference type="EMBL" id="DYVS01000072">
    <property type="protein sequence ID" value="HJF69886.1"/>
    <property type="molecule type" value="Genomic_DNA"/>
</dbReference>
<dbReference type="PROSITE" id="PS51352">
    <property type="entry name" value="THIOREDOXIN_2"/>
    <property type="match status" value="1"/>
</dbReference>
<name>A0A921H3I8_9BACT</name>
<evidence type="ECO:0000256" key="2">
    <source>
        <dbReference type="SAM" id="SignalP"/>
    </source>
</evidence>
<dbReference type="PANTHER" id="PTHR43601:SF3">
    <property type="entry name" value="THIOREDOXIN, MITOCHONDRIAL"/>
    <property type="match status" value="1"/>
</dbReference>
<dbReference type="InterPro" id="IPR017937">
    <property type="entry name" value="Thioredoxin_CS"/>
</dbReference>